<name>A0A3A1YYX3_9BURK</name>
<evidence type="ECO:0008006" key="3">
    <source>
        <dbReference type="Google" id="ProtNLM"/>
    </source>
</evidence>
<comment type="caution">
    <text evidence="1">The sequence shown here is derived from an EMBL/GenBank/DDBJ whole genome shotgun (WGS) entry which is preliminary data.</text>
</comment>
<protein>
    <recommendedName>
        <fullName evidence="3">DUF3540 domain-containing protein</fullName>
    </recommendedName>
</protein>
<proteinExistence type="predicted"/>
<dbReference type="InterPro" id="IPR021927">
    <property type="entry name" value="DUF3540"/>
</dbReference>
<evidence type="ECO:0000313" key="1">
    <source>
        <dbReference type="EMBL" id="RIY42378.1"/>
    </source>
</evidence>
<dbReference type="EMBL" id="NQYH01000001">
    <property type="protein sequence ID" value="RIY42378.1"/>
    <property type="molecule type" value="Genomic_DNA"/>
</dbReference>
<accession>A0A3A1YYX3</accession>
<evidence type="ECO:0000313" key="2">
    <source>
        <dbReference type="Proteomes" id="UP000266206"/>
    </source>
</evidence>
<dbReference type="RefSeq" id="WP_114420398.1">
    <property type="nucleotide sequence ID" value="NZ_NQYH01000001.1"/>
</dbReference>
<dbReference type="Pfam" id="PF12059">
    <property type="entry name" value="DUF3540"/>
    <property type="match status" value="1"/>
</dbReference>
<sequence length="219" mass="23523">MSATVHRLTPTPETSAHSLGTATVTGISGEHFLLSLPEILKARLAASCLLTPEAGDIVLVSQAADNSACFILAILQRNDPDSGHLNLPGGAQLHTNQAGVELQTQNLYLNSASHLQLNSGTLDINAVSSTVKVKHWQGWFDTFESCAVNASFTAKTFSSQVGRLIQRLKESFRKIDGLDETRAGRVRVSVDDHHHIEAGHVTHTAKGFVKIDGQKIDLG</sequence>
<organism evidence="1 2">
    <name type="scientific">Neopusillimonas maritima</name>
    <dbReference type="NCBI Taxonomy" id="2026239"/>
    <lineage>
        <taxon>Bacteria</taxon>
        <taxon>Pseudomonadati</taxon>
        <taxon>Pseudomonadota</taxon>
        <taxon>Betaproteobacteria</taxon>
        <taxon>Burkholderiales</taxon>
        <taxon>Alcaligenaceae</taxon>
        <taxon>Neopusillimonas</taxon>
    </lineage>
</organism>
<reference evidence="1 2" key="1">
    <citation type="submission" date="2017-08" db="EMBL/GenBank/DDBJ databases">
        <title>Pusillimonas indicus sp. nov., a member of the family Alcaligenaceae isolated from surface seawater.</title>
        <authorList>
            <person name="Li J."/>
        </authorList>
    </citation>
    <scope>NUCLEOTIDE SEQUENCE [LARGE SCALE GENOMIC DNA]</scope>
    <source>
        <strain evidence="1 2">L52-1-41</strain>
    </source>
</reference>
<dbReference type="Proteomes" id="UP000266206">
    <property type="component" value="Unassembled WGS sequence"/>
</dbReference>
<gene>
    <name evidence="1" type="ORF">CJP73_02815</name>
</gene>
<dbReference type="OrthoDB" id="6119047at2"/>
<dbReference type="AlphaFoldDB" id="A0A3A1YYX3"/>